<protein>
    <submittedName>
        <fullName evidence="1">SMI1/KNR4 family protein</fullName>
    </submittedName>
</protein>
<sequence>MSVGGPDDGAEPLAVDESRLRALPASTVELSGDITAFDVARAVTETRERQDPLYWVDLEVAAGWVIVGDNGQGDEWWLGPRGDVWFFDHVDGERAVSRFAPMHLSITEWLMVGHVLASFEAADETSDTAVERTRAALEAISPELSARWPYDLF</sequence>
<dbReference type="EMBL" id="CP025299">
    <property type="protein sequence ID" value="AUG31186.1"/>
    <property type="molecule type" value="Genomic_DNA"/>
</dbReference>
<gene>
    <name evidence="1" type="ORF">CXR34_10705</name>
</gene>
<proteinExistence type="predicted"/>
<evidence type="ECO:0000313" key="2">
    <source>
        <dbReference type="Proteomes" id="UP000233276"/>
    </source>
</evidence>
<evidence type="ECO:0000313" key="1">
    <source>
        <dbReference type="EMBL" id="AUG31186.1"/>
    </source>
</evidence>
<dbReference type="Proteomes" id="UP000233276">
    <property type="component" value="Chromosome"/>
</dbReference>
<name>A0A2K9DV34_9MICO</name>
<dbReference type="KEGG" id="mhos:CXR34_10705"/>
<organism evidence="1 2">
    <name type="scientific">Microbacterium hominis</name>
    <dbReference type="NCBI Taxonomy" id="162426"/>
    <lineage>
        <taxon>Bacteria</taxon>
        <taxon>Bacillati</taxon>
        <taxon>Actinomycetota</taxon>
        <taxon>Actinomycetes</taxon>
        <taxon>Micrococcales</taxon>
        <taxon>Microbacteriaceae</taxon>
        <taxon>Microbacterium</taxon>
    </lineage>
</organism>
<accession>A0A2K9DV34</accession>
<dbReference type="AlphaFoldDB" id="A0A2K9DV34"/>
<reference evidence="1 2" key="1">
    <citation type="submission" date="2017-12" db="EMBL/GenBank/DDBJ databases">
        <title>Isolation and characterization of estrogens degradatiion strain Microbacterium hominis SJTG1.</title>
        <authorList>
            <person name="Xiong W."/>
            <person name="Yin C."/>
            <person name="Zheng D."/>
            <person name="Liang R."/>
        </authorList>
    </citation>
    <scope>NUCLEOTIDE SEQUENCE [LARGE SCALE GENOMIC DNA]</scope>
    <source>
        <strain evidence="1 2">SJTG1</strain>
    </source>
</reference>